<dbReference type="EMBL" id="CP010525">
    <property type="protein sequence ID" value="AJO23274.1"/>
    <property type="molecule type" value="Genomic_DNA"/>
</dbReference>
<dbReference type="CDD" id="cd00885">
    <property type="entry name" value="cinA"/>
    <property type="match status" value="1"/>
</dbReference>
<dbReference type="Proteomes" id="UP000032024">
    <property type="component" value="Chromosome"/>
</dbReference>
<dbReference type="InterPro" id="IPR041424">
    <property type="entry name" value="CinA_KH"/>
</dbReference>
<proteinExistence type="inferred from homology"/>
<dbReference type="SUPFAM" id="SSF142433">
    <property type="entry name" value="CinA-like"/>
    <property type="match status" value="1"/>
</dbReference>
<dbReference type="Gene3D" id="3.40.980.10">
    <property type="entry name" value="MoaB/Mog-like domain"/>
    <property type="match status" value="1"/>
</dbReference>
<dbReference type="NCBIfam" id="TIGR00200">
    <property type="entry name" value="cinA_nterm"/>
    <property type="match status" value="1"/>
</dbReference>
<evidence type="ECO:0000256" key="1">
    <source>
        <dbReference type="HAMAP-Rule" id="MF_00226"/>
    </source>
</evidence>
<feature type="domain" description="MoaB/Mog" evidence="2">
    <location>
        <begin position="56"/>
        <end position="222"/>
    </location>
</feature>
<keyword evidence="4" id="KW-1185">Reference proteome</keyword>
<dbReference type="SMART" id="SM00852">
    <property type="entry name" value="MoCF_biosynth"/>
    <property type="match status" value="1"/>
</dbReference>
<evidence type="ECO:0000259" key="2">
    <source>
        <dbReference type="SMART" id="SM00852"/>
    </source>
</evidence>
<dbReference type="Gene3D" id="3.90.950.20">
    <property type="entry name" value="CinA-like"/>
    <property type="match status" value="1"/>
</dbReference>
<dbReference type="Gene3D" id="3.30.70.2860">
    <property type="match status" value="1"/>
</dbReference>
<dbReference type="InterPro" id="IPR036425">
    <property type="entry name" value="MoaB/Mog-like_dom_sf"/>
</dbReference>
<dbReference type="NCBIfam" id="TIGR00177">
    <property type="entry name" value="molyb_syn"/>
    <property type="match status" value="1"/>
</dbReference>
<dbReference type="PANTHER" id="PTHR13939">
    <property type="entry name" value="NICOTINAMIDE-NUCLEOTIDE AMIDOHYDROLASE PNCC"/>
    <property type="match status" value="1"/>
</dbReference>
<dbReference type="PIRSF" id="PIRSF006728">
    <property type="entry name" value="CinA"/>
    <property type="match status" value="1"/>
</dbReference>
<evidence type="ECO:0000313" key="4">
    <source>
        <dbReference type="Proteomes" id="UP000032024"/>
    </source>
</evidence>
<dbReference type="InterPro" id="IPR050101">
    <property type="entry name" value="CinA"/>
</dbReference>
<evidence type="ECO:0000313" key="3">
    <source>
        <dbReference type="EMBL" id="AJO23274.1"/>
    </source>
</evidence>
<dbReference type="SUPFAM" id="SSF53218">
    <property type="entry name" value="Molybdenum cofactor biosynthesis proteins"/>
    <property type="match status" value="1"/>
</dbReference>
<dbReference type="InterPro" id="IPR036653">
    <property type="entry name" value="CinA-like_C"/>
</dbReference>
<dbReference type="NCBIfam" id="TIGR00199">
    <property type="entry name" value="PncC_domain"/>
    <property type="match status" value="1"/>
</dbReference>
<protein>
    <recommendedName>
        <fullName evidence="1">Putative competence-damage inducible protein</fullName>
    </recommendedName>
</protein>
<name>A0AAN0T773_HEYCO</name>
<gene>
    <name evidence="1" type="primary">cinA</name>
    <name evidence="3" type="ORF">SB48_HM08orf03940</name>
</gene>
<reference evidence="4" key="1">
    <citation type="submission" date="2015-01" db="EMBL/GenBank/DDBJ databases">
        <title>Comparative genome analysis of Bacillus coagulans HM-08, Clostridium butyricum HM-68, Bacillus subtilis HM-66 and Bacillus paralicheniformis BL-09.</title>
        <authorList>
            <person name="Zhang H."/>
        </authorList>
    </citation>
    <scope>NUCLEOTIDE SEQUENCE [LARGE SCALE GENOMIC DNA]</scope>
    <source>
        <strain evidence="4">HM-08</strain>
    </source>
</reference>
<dbReference type="Pfam" id="PF00994">
    <property type="entry name" value="MoCF_biosynth"/>
    <property type="match status" value="1"/>
</dbReference>
<sequence>MKGSLSLLFCPPVACANPAREKKAAIASGGLAAWIAPSCVRFFALKEREEWKVNAEIIAVGSELLLGQITNTNATFIAAQLAEIGVDVYYQTVVGDNAERLEAAIRTAEGRADLLIFTGGLGPTKDDLTKETIASHIEKKLVTNEDAMRSIEQFFIRTKRKMTENNKKQALVIEGSKVFPNDHGMAPGMLAKSGNHYYMLLPGPPHELEPMFIHYASPAIQEELETIEKIESRVLRFFGIGESQLETEIRHILDSQTNPTVAPLAKEGEVTLRITAKHQSAETANEMIDQVEKEIMQIAGSYFYGYNDMTLMEALLEKLSKKQLTLACAESLTAGKFAAEMASIQGVSTMLKGGVVVYSNEAKMKLAKVKKETLDKYGAVSSQCAKELAENIRSIMDADIGISFTGVAGPDSLEGHPPGTVWIGIAIKGKETATYLLELPGSRNNVRTRSVKYGCWHLLKLL</sequence>
<comment type="similarity">
    <text evidence="1">Belongs to the CinA family.</text>
</comment>
<accession>A0AAN0T773</accession>
<dbReference type="InterPro" id="IPR001453">
    <property type="entry name" value="MoaB/Mog_dom"/>
</dbReference>
<dbReference type="PANTHER" id="PTHR13939:SF0">
    <property type="entry name" value="NMN AMIDOHYDROLASE-LIKE PROTEIN YFAY"/>
    <property type="match status" value="1"/>
</dbReference>
<dbReference type="Pfam" id="PF02464">
    <property type="entry name" value="CinA"/>
    <property type="match status" value="1"/>
</dbReference>
<organism evidence="3 4">
    <name type="scientific">Heyndrickxia coagulans</name>
    <name type="common">Weizmannia coagulans</name>
    <dbReference type="NCBI Taxonomy" id="1398"/>
    <lineage>
        <taxon>Bacteria</taxon>
        <taxon>Bacillati</taxon>
        <taxon>Bacillota</taxon>
        <taxon>Bacilli</taxon>
        <taxon>Bacillales</taxon>
        <taxon>Bacillaceae</taxon>
        <taxon>Heyndrickxia</taxon>
    </lineage>
</organism>
<dbReference type="NCBIfam" id="NF001813">
    <property type="entry name" value="PRK00549.1"/>
    <property type="match status" value="1"/>
</dbReference>
<dbReference type="HAMAP" id="MF_00226_B">
    <property type="entry name" value="CinA_B"/>
    <property type="match status" value="1"/>
</dbReference>
<dbReference type="InterPro" id="IPR008136">
    <property type="entry name" value="CinA_C"/>
</dbReference>
<dbReference type="Pfam" id="PF18146">
    <property type="entry name" value="CinA_KH"/>
    <property type="match status" value="1"/>
</dbReference>
<dbReference type="AlphaFoldDB" id="A0AAN0T773"/>
<dbReference type="InterPro" id="IPR008135">
    <property type="entry name" value="Competence-induced_CinA"/>
</dbReference>